<dbReference type="AlphaFoldDB" id="A0A4S3J836"/>
<dbReference type="PROSITE" id="PS50879">
    <property type="entry name" value="RNASE_H_1"/>
    <property type="match status" value="1"/>
</dbReference>
<organism evidence="2 3">
    <name type="scientific">Aspergillus tanneri</name>
    <dbReference type="NCBI Taxonomy" id="1220188"/>
    <lineage>
        <taxon>Eukaryota</taxon>
        <taxon>Fungi</taxon>
        <taxon>Dikarya</taxon>
        <taxon>Ascomycota</taxon>
        <taxon>Pezizomycotina</taxon>
        <taxon>Eurotiomycetes</taxon>
        <taxon>Eurotiomycetidae</taxon>
        <taxon>Eurotiales</taxon>
        <taxon>Aspergillaceae</taxon>
        <taxon>Aspergillus</taxon>
        <taxon>Aspergillus subgen. Circumdati</taxon>
    </lineage>
</organism>
<keyword evidence="3" id="KW-1185">Reference proteome</keyword>
<dbReference type="InterPro" id="IPR036397">
    <property type="entry name" value="RNaseH_sf"/>
</dbReference>
<dbReference type="Pfam" id="PF00075">
    <property type="entry name" value="RNase_H"/>
    <property type="match status" value="1"/>
</dbReference>
<dbReference type="Proteomes" id="UP000308092">
    <property type="component" value="Unassembled WGS sequence"/>
</dbReference>
<dbReference type="CDD" id="cd09276">
    <property type="entry name" value="Rnase_HI_RT_non_LTR"/>
    <property type="match status" value="1"/>
</dbReference>
<sequence length="268" mass="29631">MPLHTISDNKPTVPYPVNIALIFRSLPRDYPIWSALSRAQKRRNNAGSYARFPLADALKTMNLGRLNELETIDPRQLPPWRAEPFAEIEIGSDRETAVEWAETIRPRSDIVVYSDASGRQGHLGVALDDKLEVVESRQVQVGPTDRWSVHVAELIGIFYAVSTLFKIAHQRSRTGDNGRTTATILCDSRSALQAIQSVRNKSGQRIVHAVLQAAGEIQVEGITLRLQWVPGHCGNPGNDAADRLAKEAACPGKTHPFCPLLTREAAFI</sequence>
<protein>
    <recommendedName>
        <fullName evidence="1">RNase H type-1 domain-containing protein</fullName>
    </recommendedName>
</protein>
<evidence type="ECO:0000259" key="1">
    <source>
        <dbReference type="PROSITE" id="PS50879"/>
    </source>
</evidence>
<dbReference type="GO" id="GO:0004523">
    <property type="term" value="F:RNA-DNA hybrid ribonuclease activity"/>
    <property type="evidence" value="ECO:0007669"/>
    <property type="project" value="InterPro"/>
</dbReference>
<feature type="domain" description="RNase H type-1" evidence="1">
    <location>
        <begin position="106"/>
        <end position="250"/>
    </location>
</feature>
<proteinExistence type="predicted"/>
<dbReference type="VEuPathDB" id="FungiDB:EYZ11_010200"/>
<dbReference type="InterPro" id="IPR002156">
    <property type="entry name" value="RNaseH_domain"/>
</dbReference>
<dbReference type="InterPro" id="IPR012337">
    <property type="entry name" value="RNaseH-like_sf"/>
</dbReference>
<dbReference type="STRING" id="1220188.A0A4S3J836"/>
<reference evidence="2 3" key="1">
    <citation type="submission" date="2019-03" db="EMBL/GenBank/DDBJ databases">
        <title>The genome sequence of a newly discovered highly antifungal drug resistant Aspergillus species, Aspergillus tanneri NIH 1004.</title>
        <authorList>
            <person name="Mounaud S."/>
            <person name="Singh I."/>
            <person name="Joardar V."/>
            <person name="Pakala S."/>
            <person name="Pakala S."/>
            <person name="Venepally P."/>
            <person name="Hoover J."/>
            <person name="Nierman W."/>
            <person name="Chung J."/>
            <person name="Losada L."/>
        </authorList>
    </citation>
    <scope>NUCLEOTIDE SEQUENCE [LARGE SCALE GENOMIC DNA]</scope>
    <source>
        <strain evidence="2 3">NIH1004</strain>
    </source>
</reference>
<name>A0A4S3J836_9EURO</name>
<dbReference type="Gene3D" id="3.30.420.10">
    <property type="entry name" value="Ribonuclease H-like superfamily/Ribonuclease H"/>
    <property type="match status" value="1"/>
</dbReference>
<gene>
    <name evidence="2" type="ORF">EYZ11_010200</name>
</gene>
<dbReference type="SUPFAM" id="SSF53098">
    <property type="entry name" value="Ribonuclease H-like"/>
    <property type="match status" value="1"/>
</dbReference>
<dbReference type="EMBL" id="SOSA01000532">
    <property type="protein sequence ID" value="THC90337.1"/>
    <property type="molecule type" value="Genomic_DNA"/>
</dbReference>
<evidence type="ECO:0000313" key="3">
    <source>
        <dbReference type="Proteomes" id="UP000308092"/>
    </source>
</evidence>
<accession>A0A4S3J836</accession>
<evidence type="ECO:0000313" key="2">
    <source>
        <dbReference type="EMBL" id="THC90337.1"/>
    </source>
</evidence>
<comment type="caution">
    <text evidence="2">The sequence shown here is derived from an EMBL/GenBank/DDBJ whole genome shotgun (WGS) entry which is preliminary data.</text>
</comment>
<dbReference type="GO" id="GO:0003676">
    <property type="term" value="F:nucleic acid binding"/>
    <property type="evidence" value="ECO:0007669"/>
    <property type="project" value="InterPro"/>
</dbReference>